<comment type="caution">
    <text evidence="1">The sequence shown here is derived from an EMBL/GenBank/DDBJ whole genome shotgun (WGS) entry which is preliminary data.</text>
</comment>
<name>A0A388TC12_TERA1</name>
<sequence length="385" mass="42961">MTGATVNASIKIEDGKYSAAGLDATKVYEVRIRKNSDVQSNVAAKPRFSDTVVVNVDASTKTFVDKVIEKKDEIKDALTDSNAAAGKVYELFAAAKDNESKLVDYAEQIRNSQQPNLTVLAHNTKTIDGVDTDWADNYTVLFDADYGLPSNENPMAQYDADQNILKVQRVKVARDDANFYLLWEMPDGGRFYPKNDPDHYTYNLRIYPAGYSEYDKHERGNNGGWLAHISMGLNTGRVRDEGDRQERVFKLTAASGLETSVDGEHAEFFYQMEDVDGLKKEEGKSSPYSNKAAIQAKMVVGDDKFEMQVPLDLIKQTLKESTQLKPDYDNAVEIVMAVAKTTYKDISEDYSYEGDGKDSSRKGSSRSNIKNVLLVNFDDVDFAGI</sequence>
<dbReference type="Proteomes" id="UP000269352">
    <property type="component" value="Unassembled WGS sequence"/>
</dbReference>
<accession>A0A388TC12</accession>
<evidence type="ECO:0000313" key="1">
    <source>
        <dbReference type="EMBL" id="GBR73987.1"/>
    </source>
</evidence>
<proteinExistence type="predicted"/>
<organism evidence="1 2">
    <name type="scientific">Termititenax aidoneus</name>
    <dbReference type="NCBI Taxonomy" id="2218524"/>
    <lineage>
        <taxon>Bacteria</taxon>
        <taxon>Bacillati</taxon>
        <taxon>Candidatus Margulisiibacteriota</taxon>
        <taxon>Candidatus Termititenacia</taxon>
        <taxon>Candidatus Termititenacales</taxon>
        <taxon>Candidatus Termititenacaceae</taxon>
        <taxon>Candidatus Termititenax</taxon>
    </lineage>
</organism>
<dbReference type="AlphaFoldDB" id="A0A388TC12"/>
<protein>
    <submittedName>
        <fullName evidence="1">Uncharacterized protein</fullName>
    </submittedName>
</protein>
<reference evidence="1 2" key="1">
    <citation type="journal article" date="2019" name="ISME J.">
        <title>Genome analyses of uncultured TG2/ZB3 bacteria in 'Margulisbacteria' specifically attached to ectosymbiotic spirochetes of protists in the termite gut.</title>
        <authorList>
            <person name="Utami Y.D."/>
            <person name="Kuwahara H."/>
            <person name="Igai K."/>
            <person name="Murakami T."/>
            <person name="Sugaya K."/>
            <person name="Morikawa T."/>
            <person name="Nagura Y."/>
            <person name="Yuki M."/>
            <person name="Deevong P."/>
            <person name="Inoue T."/>
            <person name="Kihara K."/>
            <person name="Lo N."/>
            <person name="Yamada A."/>
            <person name="Ohkuma M."/>
            <person name="Hongoh Y."/>
        </authorList>
    </citation>
    <scope>NUCLEOTIDE SEQUENCE [LARGE SCALE GENOMIC DNA]</scope>
    <source>
        <strain evidence="1">NkOx7-01</strain>
    </source>
</reference>
<gene>
    <name evidence="1" type="ORF">NO1_1234</name>
</gene>
<keyword evidence="2" id="KW-1185">Reference proteome</keyword>
<evidence type="ECO:0000313" key="2">
    <source>
        <dbReference type="Proteomes" id="UP000269352"/>
    </source>
</evidence>
<dbReference type="EMBL" id="BGZN01000026">
    <property type="protein sequence ID" value="GBR73987.1"/>
    <property type="molecule type" value="Genomic_DNA"/>
</dbReference>